<dbReference type="InterPro" id="IPR036390">
    <property type="entry name" value="WH_DNA-bd_sf"/>
</dbReference>
<dbReference type="Pfam" id="PF03551">
    <property type="entry name" value="PadR"/>
    <property type="match status" value="1"/>
</dbReference>
<dbReference type="Proteomes" id="UP000001318">
    <property type="component" value="Chromosome"/>
</dbReference>
<reference evidence="2 3" key="1">
    <citation type="journal article" date="2008" name="J. Bacteriol.">
        <title>Genome of the actinomycete plant pathogen Clavibacter michiganensis subsp. sepedonicus suggests recent niche adaptation.</title>
        <authorList>
            <person name="Bentley S.D."/>
            <person name="Corton C."/>
            <person name="Brown S.E."/>
            <person name="Barron A."/>
            <person name="Clark L."/>
            <person name="Doggett J."/>
            <person name="Harris B."/>
            <person name="Ormond D."/>
            <person name="Quail M.A."/>
            <person name="May G."/>
            <person name="Francis D."/>
            <person name="Knudson D."/>
            <person name="Parkhill J."/>
            <person name="Ishimaru C.A."/>
        </authorList>
    </citation>
    <scope>NUCLEOTIDE SEQUENCE [LARGE SCALE GENOMIC DNA]</scope>
    <source>
        <strain evidence="3">ATCC 33113 / DSM 20744 / JCM 9667 / LMG 2889 / ICMP 2535 / C-1</strain>
    </source>
</reference>
<dbReference type="PANTHER" id="PTHR43252:SF2">
    <property type="entry name" value="TRANSCRIPTION REGULATOR, PADR-LIKE FAMILY"/>
    <property type="match status" value="1"/>
</dbReference>
<dbReference type="eggNOG" id="COG1695">
    <property type="taxonomic scope" value="Bacteria"/>
</dbReference>
<dbReference type="PANTHER" id="PTHR43252">
    <property type="entry name" value="TRANSCRIPTIONAL REGULATOR YQJI"/>
    <property type="match status" value="1"/>
</dbReference>
<protein>
    <submittedName>
        <fullName evidence="2">PadR-family transcriptional regulator</fullName>
    </submittedName>
</protein>
<dbReference type="AlphaFoldDB" id="B0RE25"/>
<dbReference type="InterPro" id="IPR005149">
    <property type="entry name" value="Tscrpt_reg_PadR_N"/>
</dbReference>
<dbReference type="STRING" id="31964.CMS1884"/>
<accession>B0RE25</accession>
<gene>
    <name evidence="2" type="ordered locus">CMS1884</name>
</gene>
<name>B0RE25_CLASE</name>
<dbReference type="EMBL" id="AM849034">
    <property type="protein sequence ID" value="CAQ01986.1"/>
    <property type="molecule type" value="Genomic_DNA"/>
</dbReference>
<dbReference type="SUPFAM" id="SSF46785">
    <property type="entry name" value="Winged helix' DNA-binding domain"/>
    <property type="match status" value="1"/>
</dbReference>
<feature type="domain" description="Transcription regulator PadR N-terminal" evidence="1">
    <location>
        <begin position="73"/>
        <end position="141"/>
    </location>
</feature>
<evidence type="ECO:0000313" key="2">
    <source>
        <dbReference type="EMBL" id="CAQ01986.1"/>
    </source>
</evidence>
<evidence type="ECO:0000313" key="3">
    <source>
        <dbReference type="Proteomes" id="UP000001318"/>
    </source>
</evidence>
<dbReference type="InterPro" id="IPR036388">
    <property type="entry name" value="WH-like_DNA-bd_sf"/>
</dbReference>
<sequence length="211" mass="22269">MRGLSSGGPRTSHSKELVMAATSPSAGSAFGDAADGVWQAMESLRARFEKRDGTTAGHDAGHGAGPHDVRHAVLALLAEEPMHGYRIIHEIQERTAGAWTPNAGSVYPTLQLLTDEGLIAAETTDGRKVYALTESGRATIARDGITAPWADASHGHDAHDRHDRSALPKAGLSLAQAAAQVQRTGTPAQVAEAVTELDAARRRLYAILARE</sequence>
<keyword evidence="3" id="KW-1185">Reference proteome</keyword>
<dbReference type="Gene3D" id="1.10.10.10">
    <property type="entry name" value="Winged helix-like DNA-binding domain superfamily/Winged helix DNA-binding domain"/>
    <property type="match status" value="1"/>
</dbReference>
<evidence type="ECO:0000259" key="1">
    <source>
        <dbReference type="Pfam" id="PF03551"/>
    </source>
</evidence>
<proteinExistence type="predicted"/>
<organism evidence="2 3">
    <name type="scientific">Clavibacter sepedonicus</name>
    <name type="common">Clavibacter michiganensis subsp. sepedonicus</name>
    <dbReference type="NCBI Taxonomy" id="31964"/>
    <lineage>
        <taxon>Bacteria</taxon>
        <taxon>Bacillati</taxon>
        <taxon>Actinomycetota</taxon>
        <taxon>Actinomycetes</taxon>
        <taxon>Micrococcales</taxon>
        <taxon>Microbacteriaceae</taxon>
        <taxon>Clavibacter</taxon>
    </lineage>
</organism>
<dbReference type="KEGG" id="cms:CMS1884"/>
<dbReference type="HOGENOM" id="CLU_063440_1_2_11"/>